<keyword evidence="5" id="KW-0548">Nucleotidyltransferase</keyword>
<reference evidence="5 6" key="1">
    <citation type="submission" date="2023-08" db="EMBL/GenBank/DDBJ databases">
        <title>genomic of DY56.</title>
        <authorList>
            <person name="Wang Y."/>
        </authorList>
    </citation>
    <scope>NUCLEOTIDE SEQUENCE [LARGE SCALE GENOMIC DNA]</scope>
    <source>
        <strain evidence="5 6">DY56-A-20</strain>
    </source>
</reference>
<evidence type="ECO:0000256" key="1">
    <source>
        <dbReference type="ARBA" id="ARBA00012528"/>
    </source>
</evidence>
<accession>A0ABT9H4A4</accession>
<evidence type="ECO:0000256" key="3">
    <source>
        <dbReference type="SAM" id="Phobius"/>
    </source>
</evidence>
<feature type="region of interest" description="Disordered" evidence="2">
    <location>
        <begin position="388"/>
        <end position="411"/>
    </location>
</feature>
<evidence type="ECO:0000256" key="2">
    <source>
        <dbReference type="SAM" id="MobiDB-lite"/>
    </source>
</evidence>
<dbReference type="InterPro" id="IPR043128">
    <property type="entry name" value="Rev_trsase/Diguanyl_cyclase"/>
</dbReference>
<feature type="domain" description="GGDEF" evidence="4">
    <location>
        <begin position="250"/>
        <end position="385"/>
    </location>
</feature>
<dbReference type="CDD" id="cd01949">
    <property type="entry name" value="GGDEF"/>
    <property type="match status" value="1"/>
</dbReference>
<feature type="transmembrane region" description="Helical" evidence="3">
    <location>
        <begin position="38"/>
        <end position="58"/>
    </location>
</feature>
<dbReference type="Proteomes" id="UP001235664">
    <property type="component" value="Unassembled WGS sequence"/>
</dbReference>
<keyword evidence="5" id="KW-0808">Transferase</keyword>
<dbReference type="SMART" id="SM00267">
    <property type="entry name" value="GGDEF"/>
    <property type="match status" value="1"/>
</dbReference>
<organism evidence="5 6">
    <name type="scientific">Qipengyuania benthica</name>
    <dbReference type="NCBI Taxonomy" id="3067651"/>
    <lineage>
        <taxon>Bacteria</taxon>
        <taxon>Pseudomonadati</taxon>
        <taxon>Pseudomonadota</taxon>
        <taxon>Alphaproteobacteria</taxon>
        <taxon>Sphingomonadales</taxon>
        <taxon>Erythrobacteraceae</taxon>
        <taxon>Qipengyuania</taxon>
    </lineage>
</organism>
<protein>
    <recommendedName>
        <fullName evidence="1">diguanylate cyclase</fullName>
        <ecNumber evidence="1">2.7.7.65</ecNumber>
    </recommendedName>
</protein>
<dbReference type="PANTHER" id="PTHR45138:SF24">
    <property type="entry name" value="DIGUANYLATE CYCLASE DGCC-RELATED"/>
    <property type="match status" value="1"/>
</dbReference>
<dbReference type="EC" id="2.7.7.65" evidence="1"/>
<keyword evidence="3" id="KW-0812">Transmembrane</keyword>
<keyword evidence="6" id="KW-1185">Reference proteome</keyword>
<evidence type="ECO:0000259" key="4">
    <source>
        <dbReference type="PROSITE" id="PS50887"/>
    </source>
</evidence>
<keyword evidence="3" id="KW-0472">Membrane</keyword>
<name>A0ABT9H4A4_9SPHN</name>
<proteinExistence type="predicted"/>
<evidence type="ECO:0000313" key="6">
    <source>
        <dbReference type="Proteomes" id="UP001235664"/>
    </source>
</evidence>
<dbReference type="SUPFAM" id="SSF55073">
    <property type="entry name" value="Nucleotide cyclase"/>
    <property type="match status" value="1"/>
</dbReference>
<sequence length="411" mass="44099">MRIEEGFDETLRFGAWSPELKARWEEFSSDRINRELRFMHMVGLAICIACLFFDAQAGVLELGLALRLGLVVPAYLVGIALLGRARGLTRTLAATLPVAIFAGVASYLGVVAQGAQTERYILASALLIASGIVFLPLRAGATLFLGIAGFAAIAIPVFPVAGIGPATIGLYFFGLLACTGTVAIKLRNDRLKDSNFILTLKSREAQEELLALNRRLETLSNLDPLTALLNRRGFEQAFAAAFEAARQSDDPMAVLLLDIDHFKRFNDTHGHQTGDRCLVEVGRLLGGEFARHDGIIGRYGGEEFIAALVGKAGREAEAIANRVRAQIAGLVVADDTSAAEAITISIGVRIGSPKTTSRDMFVTDADRALYAAKHAGRNRVVMLADEAAARHGREASEPQARPDFAAGTARP</sequence>
<dbReference type="InterPro" id="IPR029787">
    <property type="entry name" value="Nucleotide_cyclase"/>
</dbReference>
<feature type="transmembrane region" description="Helical" evidence="3">
    <location>
        <begin position="94"/>
        <end position="114"/>
    </location>
</feature>
<feature type="transmembrane region" description="Helical" evidence="3">
    <location>
        <begin position="120"/>
        <end position="137"/>
    </location>
</feature>
<keyword evidence="3" id="KW-1133">Transmembrane helix</keyword>
<dbReference type="RefSeq" id="WP_305928304.1">
    <property type="nucleotide sequence ID" value="NZ_JAVAIL010000001.1"/>
</dbReference>
<dbReference type="InterPro" id="IPR000160">
    <property type="entry name" value="GGDEF_dom"/>
</dbReference>
<feature type="transmembrane region" description="Helical" evidence="3">
    <location>
        <begin position="64"/>
        <end position="82"/>
    </location>
</feature>
<dbReference type="PROSITE" id="PS50887">
    <property type="entry name" value="GGDEF"/>
    <property type="match status" value="1"/>
</dbReference>
<dbReference type="EMBL" id="JAVAIL010000001">
    <property type="protein sequence ID" value="MDP4538155.1"/>
    <property type="molecule type" value="Genomic_DNA"/>
</dbReference>
<dbReference type="GO" id="GO:0052621">
    <property type="term" value="F:diguanylate cyclase activity"/>
    <property type="evidence" value="ECO:0007669"/>
    <property type="project" value="UniProtKB-EC"/>
</dbReference>
<dbReference type="NCBIfam" id="TIGR00254">
    <property type="entry name" value="GGDEF"/>
    <property type="match status" value="1"/>
</dbReference>
<dbReference type="Gene3D" id="3.30.70.270">
    <property type="match status" value="1"/>
</dbReference>
<dbReference type="PANTHER" id="PTHR45138">
    <property type="entry name" value="REGULATORY COMPONENTS OF SENSORY TRANSDUCTION SYSTEM"/>
    <property type="match status" value="1"/>
</dbReference>
<dbReference type="InterPro" id="IPR050469">
    <property type="entry name" value="Diguanylate_Cyclase"/>
</dbReference>
<feature type="transmembrane region" description="Helical" evidence="3">
    <location>
        <begin position="144"/>
        <end position="162"/>
    </location>
</feature>
<gene>
    <name evidence="5" type="ORF">Q9K01_00755</name>
</gene>
<comment type="caution">
    <text evidence="5">The sequence shown here is derived from an EMBL/GenBank/DDBJ whole genome shotgun (WGS) entry which is preliminary data.</text>
</comment>
<evidence type="ECO:0000313" key="5">
    <source>
        <dbReference type="EMBL" id="MDP4538155.1"/>
    </source>
</evidence>
<dbReference type="Pfam" id="PF00990">
    <property type="entry name" value="GGDEF"/>
    <property type="match status" value="1"/>
</dbReference>